<dbReference type="OrthoDB" id="9815506at2"/>
<dbReference type="EMBL" id="WFLM01000005">
    <property type="protein sequence ID" value="KAB8036936.1"/>
    <property type="molecule type" value="Genomic_DNA"/>
</dbReference>
<dbReference type="PANTHER" id="PTHR34069">
    <property type="entry name" value="3-OXOACYL-[ACYL-CARRIER-PROTEIN] SYNTHASE 3"/>
    <property type="match status" value="1"/>
</dbReference>
<feature type="domain" description="Beta-ketoacyl-[acyl-carrier-protein] synthase III N-terminal" evidence="1">
    <location>
        <begin position="119"/>
        <end position="184"/>
    </location>
</feature>
<name>A0A6N6VPQ9_9BACT</name>
<organism evidence="2 3">
    <name type="scientific">Silvanigrella paludirubra</name>
    <dbReference type="NCBI Taxonomy" id="2499159"/>
    <lineage>
        <taxon>Bacteria</taxon>
        <taxon>Pseudomonadati</taxon>
        <taxon>Bdellovibrionota</taxon>
        <taxon>Oligoflexia</taxon>
        <taxon>Silvanigrellales</taxon>
        <taxon>Silvanigrellaceae</taxon>
        <taxon>Silvanigrella</taxon>
    </lineage>
</organism>
<dbReference type="GO" id="GO:0044550">
    <property type="term" value="P:secondary metabolite biosynthetic process"/>
    <property type="evidence" value="ECO:0007669"/>
    <property type="project" value="TreeGrafter"/>
</dbReference>
<accession>A0A6N6VPQ9</accession>
<protein>
    <recommendedName>
        <fullName evidence="1">Beta-ketoacyl-[acyl-carrier-protein] synthase III N-terminal domain-containing protein</fullName>
    </recommendedName>
</protein>
<dbReference type="GO" id="GO:0006633">
    <property type="term" value="P:fatty acid biosynthetic process"/>
    <property type="evidence" value="ECO:0007669"/>
    <property type="project" value="InterPro"/>
</dbReference>
<dbReference type="InterPro" id="IPR016039">
    <property type="entry name" value="Thiolase-like"/>
</dbReference>
<dbReference type="Gene3D" id="3.40.47.10">
    <property type="match status" value="1"/>
</dbReference>
<sequence>MINSNLKTPVFANIKSSFCYLAANKITNLDIAKDICLENKSLSDVSMSILKHTGIFERRYAQPEEAASDLAIKAILNSSLNLNEIEALIVATTSGDYPSPATAHLVHKGLKLNKNVHCLDIASSCTSFISALRGSLGFVATNSNTVVIATEVKNKGLLKKDLRTRSLFADAASGVYLEKNNSKNNPDLFLFCYQESISSLSDRIYIPVGGSREPTNINNIHRNKLELNNPKETFFQIVKSISEAIEKSLETRQNYIKENFELDPVYIPGLIFIHQANKNIIKEVKSRFHKNIADKIPILMGDIGNSVCASLPVLRTRVLFLKSIFFSNQKIISKKDLIPYFIQLCNENNEFRFIHKEKGILFSSYWQNESIDIFDDGCDSLENSWLNKISEDEFNQLQTAFQNENISCQNKSVRLKYIDIWIAAGGGFQTLAMLHGKVY</sequence>
<dbReference type="RefSeq" id="WP_153421352.1">
    <property type="nucleotide sequence ID" value="NZ_WFLM01000005.1"/>
</dbReference>
<gene>
    <name evidence="2" type="ORF">GCL60_13930</name>
</gene>
<proteinExistence type="predicted"/>
<comment type="caution">
    <text evidence="2">The sequence shown here is derived from an EMBL/GenBank/DDBJ whole genome shotgun (WGS) entry which is preliminary data.</text>
</comment>
<dbReference type="InterPro" id="IPR013751">
    <property type="entry name" value="ACP_syn_III_N"/>
</dbReference>
<evidence type="ECO:0000313" key="3">
    <source>
        <dbReference type="Proteomes" id="UP000437748"/>
    </source>
</evidence>
<dbReference type="AlphaFoldDB" id="A0A6N6VPQ9"/>
<evidence type="ECO:0000313" key="2">
    <source>
        <dbReference type="EMBL" id="KAB8036936.1"/>
    </source>
</evidence>
<dbReference type="GO" id="GO:0004315">
    <property type="term" value="F:3-oxoacyl-[acyl-carrier-protein] synthase activity"/>
    <property type="evidence" value="ECO:0007669"/>
    <property type="project" value="InterPro"/>
</dbReference>
<dbReference type="SUPFAM" id="SSF53901">
    <property type="entry name" value="Thiolase-like"/>
    <property type="match status" value="1"/>
</dbReference>
<dbReference type="Pfam" id="PF08545">
    <property type="entry name" value="ACP_syn_III"/>
    <property type="match status" value="1"/>
</dbReference>
<keyword evidence="3" id="KW-1185">Reference proteome</keyword>
<evidence type="ECO:0000259" key="1">
    <source>
        <dbReference type="Pfam" id="PF08545"/>
    </source>
</evidence>
<reference evidence="2 3" key="1">
    <citation type="submission" date="2019-10" db="EMBL/GenBank/DDBJ databases">
        <title>New species of Slilvanegrellaceae.</title>
        <authorList>
            <person name="Pitt A."/>
            <person name="Hahn M.W."/>
        </authorList>
    </citation>
    <scope>NUCLEOTIDE SEQUENCE [LARGE SCALE GENOMIC DNA]</scope>
    <source>
        <strain evidence="2 3">SP-Ram-0.45-NSY-1</strain>
    </source>
</reference>
<dbReference type="PANTHER" id="PTHR34069:SF2">
    <property type="entry name" value="BETA-KETOACYL-[ACYL-CARRIER-PROTEIN] SYNTHASE III"/>
    <property type="match status" value="1"/>
</dbReference>
<dbReference type="Proteomes" id="UP000437748">
    <property type="component" value="Unassembled WGS sequence"/>
</dbReference>